<evidence type="ECO:0000256" key="1">
    <source>
        <dbReference type="ARBA" id="ARBA00004236"/>
    </source>
</evidence>
<keyword evidence="2" id="KW-1003">Cell membrane</keyword>
<evidence type="ECO:0000313" key="12">
    <source>
        <dbReference type="Proteomes" id="UP000694725"/>
    </source>
</evidence>
<keyword evidence="6" id="KW-1015">Disulfide bond</keyword>
<protein>
    <recommendedName>
        <fullName evidence="8">Low affinity immunoglobulin gamma Fc region receptor III-A</fullName>
    </recommendedName>
</protein>
<feature type="transmembrane region" description="Helical" evidence="9">
    <location>
        <begin position="217"/>
        <end position="238"/>
    </location>
</feature>
<evidence type="ECO:0000256" key="4">
    <source>
        <dbReference type="ARBA" id="ARBA00022729"/>
    </source>
</evidence>
<dbReference type="Gene3D" id="2.60.40.10">
    <property type="entry name" value="Immunoglobulins"/>
    <property type="match status" value="2"/>
</dbReference>
<evidence type="ECO:0000256" key="6">
    <source>
        <dbReference type="ARBA" id="ARBA00023157"/>
    </source>
</evidence>
<dbReference type="SUPFAM" id="SSF48726">
    <property type="entry name" value="Immunoglobulin"/>
    <property type="match status" value="2"/>
</dbReference>
<dbReference type="CDD" id="cd05753">
    <property type="entry name" value="Ig2_FcgammaR_like"/>
    <property type="match status" value="1"/>
</dbReference>
<keyword evidence="3" id="KW-0390">IgG-binding protein</keyword>
<keyword evidence="9" id="KW-0812">Transmembrane</keyword>
<dbReference type="PROSITE" id="PS50835">
    <property type="entry name" value="IG_LIKE"/>
    <property type="match status" value="2"/>
</dbReference>
<dbReference type="Pfam" id="PF13895">
    <property type="entry name" value="Ig_2"/>
    <property type="match status" value="2"/>
</dbReference>
<dbReference type="InterPro" id="IPR036179">
    <property type="entry name" value="Ig-like_dom_sf"/>
</dbReference>
<dbReference type="GO" id="GO:0019864">
    <property type="term" value="F:IgG binding"/>
    <property type="evidence" value="ECO:0007669"/>
    <property type="project" value="UniProtKB-KW"/>
</dbReference>
<dbReference type="SMART" id="SM00409">
    <property type="entry name" value="IG"/>
    <property type="match status" value="2"/>
</dbReference>
<evidence type="ECO:0000256" key="3">
    <source>
        <dbReference type="ARBA" id="ARBA00022652"/>
    </source>
</evidence>
<comment type="subcellular location">
    <subcellularLocation>
        <location evidence="1">Cell membrane</location>
    </subcellularLocation>
</comment>
<evidence type="ECO:0000256" key="8">
    <source>
        <dbReference type="ARBA" id="ARBA00040880"/>
    </source>
</evidence>
<feature type="domain" description="Ig-like" evidence="10">
    <location>
        <begin position="129"/>
        <end position="200"/>
    </location>
</feature>
<dbReference type="PANTHER" id="PTHR11481">
    <property type="entry name" value="IMMUNOGLOBULIN FC RECEPTOR"/>
    <property type="match status" value="1"/>
</dbReference>
<keyword evidence="9" id="KW-1133">Transmembrane helix</keyword>
<dbReference type="PANTHER" id="PTHR11481:SF103">
    <property type="entry name" value="LOW AFFINITY IMMUNOGLOBULIN GAMMA FC REGION RECEPTOR III-A-RELATED"/>
    <property type="match status" value="1"/>
</dbReference>
<dbReference type="InterPro" id="IPR013783">
    <property type="entry name" value="Ig-like_fold"/>
</dbReference>
<dbReference type="FunFam" id="2.60.40.10:FF:000217">
    <property type="entry name" value="High affinity immunoglobulin gamma Fc receptor I"/>
    <property type="match status" value="1"/>
</dbReference>
<evidence type="ECO:0000256" key="9">
    <source>
        <dbReference type="SAM" id="Phobius"/>
    </source>
</evidence>
<evidence type="ECO:0000259" key="10">
    <source>
        <dbReference type="PROSITE" id="PS50835"/>
    </source>
</evidence>
<dbReference type="GO" id="GO:0005886">
    <property type="term" value="C:plasma membrane"/>
    <property type="evidence" value="ECO:0007669"/>
    <property type="project" value="UniProtKB-SubCell"/>
</dbReference>
<gene>
    <name evidence="11" type="primary">FCGR3A</name>
</gene>
<sequence>NSLYVPATPISIAAQYLFHSFFLTVSAGTQAEDPPKSVVILDPPWDRLLEKDSVTLKCQGAYPPGDDSTEWRWNGTLISNKASSYSITDATVGNSGEYTCKTGLSAQSDPLRLEVYKGWLLLQAPRWVVQEGESIRLRCHTWKNITIQKVQYFQNGMGKKFSHQNFEYHIPNATLKDGGSYFCRGIIKNYNLSSEAVKVTVQGSKSPSPIPSFFLPWHQIIFCLVMGFLFAVDTGLYFSVRKVLRSSKEDWRNGKVTWSRDPQDKGG</sequence>
<dbReference type="AlphaFoldDB" id="A0A8D0HPJ8"/>
<keyword evidence="4" id="KW-0732">Signal</keyword>
<keyword evidence="5 9" id="KW-0472">Membrane</keyword>
<dbReference type="FunFam" id="2.60.40.10:FF:000356">
    <property type="entry name" value="Low affinity immunoglobulin gamma Fc region receptor III-A"/>
    <property type="match status" value="1"/>
</dbReference>
<keyword evidence="7" id="KW-0325">Glycoprotein</keyword>
<organism evidence="11 12">
    <name type="scientific">Sus scrofa</name>
    <name type="common">Pig</name>
    <dbReference type="NCBI Taxonomy" id="9823"/>
    <lineage>
        <taxon>Eukaryota</taxon>
        <taxon>Metazoa</taxon>
        <taxon>Chordata</taxon>
        <taxon>Craniata</taxon>
        <taxon>Vertebrata</taxon>
        <taxon>Euteleostomi</taxon>
        <taxon>Mammalia</taxon>
        <taxon>Eutheria</taxon>
        <taxon>Laurasiatheria</taxon>
        <taxon>Artiodactyla</taxon>
        <taxon>Suina</taxon>
        <taxon>Suidae</taxon>
        <taxon>Sus</taxon>
    </lineage>
</organism>
<dbReference type="Proteomes" id="UP000694725">
    <property type="component" value="Unplaced"/>
</dbReference>
<dbReference type="InterPro" id="IPR007110">
    <property type="entry name" value="Ig-like_dom"/>
</dbReference>
<dbReference type="Ensembl" id="ENSSSCT00065054982.1">
    <property type="protein sequence ID" value="ENSSSCP00065023892.1"/>
    <property type="gene ID" value="ENSSSCG00065040196.1"/>
</dbReference>
<evidence type="ECO:0000256" key="5">
    <source>
        <dbReference type="ARBA" id="ARBA00023136"/>
    </source>
</evidence>
<reference evidence="11" key="1">
    <citation type="submission" date="2025-08" db="UniProtKB">
        <authorList>
            <consortium name="Ensembl"/>
        </authorList>
    </citation>
    <scope>IDENTIFICATION</scope>
</reference>
<accession>A0A8D0HPJ8</accession>
<proteinExistence type="predicted"/>
<dbReference type="InterPro" id="IPR003599">
    <property type="entry name" value="Ig_sub"/>
</dbReference>
<dbReference type="CDD" id="cd05752">
    <property type="entry name" value="Ig1_FcgammaR_like"/>
    <property type="match status" value="1"/>
</dbReference>
<evidence type="ECO:0000256" key="2">
    <source>
        <dbReference type="ARBA" id="ARBA00022475"/>
    </source>
</evidence>
<feature type="domain" description="Ig-like" evidence="10">
    <location>
        <begin position="35"/>
        <end position="114"/>
    </location>
</feature>
<name>A0A8D0HPJ8_PIG</name>
<dbReference type="InterPro" id="IPR050488">
    <property type="entry name" value="Ig_Fc_receptor"/>
</dbReference>
<evidence type="ECO:0000256" key="7">
    <source>
        <dbReference type="ARBA" id="ARBA00023180"/>
    </source>
</evidence>
<evidence type="ECO:0000313" key="11">
    <source>
        <dbReference type="Ensembl" id="ENSSSCP00065023892.1"/>
    </source>
</evidence>